<reference evidence="2" key="1">
    <citation type="journal article" date="2016" name="Nat. Genet.">
        <title>The genome sequences of Arachis duranensis and Arachis ipaensis, the diploid ancestors of cultivated peanut.</title>
        <authorList>
            <person name="Bertioli D.J."/>
            <person name="Cannon S.B."/>
            <person name="Froenicke L."/>
            <person name="Huang G."/>
            <person name="Farmer A.D."/>
            <person name="Cannon E.K."/>
            <person name="Liu X."/>
            <person name="Gao D."/>
            <person name="Clevenger J."/>
            <person name="Dash S."/>
            <person name="Ren L."/>
            <person name="Moretzsohn M.C."/>
            <person name="Shirasawa K."/>
            <person name="Huang W."/>
            <person name="Vidigal B."/>
            <person name="Abernathy B."/>
            <person name="Chu Y."/>
            <person name="Niederhuth C.E."/>
            <person name="Umale P."/>
            <person name="Araujo A.C."/>
            <person name="Kozik A."/>
            <person name="Kim K.D."/>
            <person name="Burow M.D."/>
            <person name="Varshney R.K."/>
            <person name="Wang X."/>
            <person name="Zhang X."/>
            <person name="Barkley N."/>
            <person name="Guimaraes P.M."/>
            <person name="Isobe S."/>
            <person name="Guo B."/>
            <person name="Liao B."/>
            <person name="Stalker H.T."/>
            <person name="Schmitz R.J."/>
            <person name="Scheffler B.E."/>
            <person name="Leal-Bertioli S.C."/>
            <person name="Xun X."/>
            <person name="Jackson S.A."/>
            <person name="Michelmore R."/>
            <person name="Ozias-Akins P."/>
        </authorList>
    </citation>
    <scope>NUCLEOTIDE SEQUENCE [LARGE SCALE GENOMIC DNA]</scope>
    <source>
        <strain evidence="2">cv. V14167</strain>
    </source>
</reference>
<dbReference type="GO" id="GO:0016491">
    <property type="term" value="F:oxidoreductase activity"/>
    <property type="evidence" value="ECO:0007669"/>
    <property type="project" value="InterPro"/>
</dbReference>
<dbReference type="RefSeq" id="XP_052117795.1">
    <property type="nucleotide sequence ID" value="XM_052261835.1"/>
</dbReference>
<evidence type="ECO:0000259" key="1">
    <source>
        <dbReference type="Pfam" id="PF00248"/>
    </source>
</evidence>
<dbReference type="InterPro" id="IPR036812">
    <property type="entry name" value="NAD(P)_OxRdtase_dom_sf"/>
</dbReference>
<evidence type="ECO:0000313" key="2">
    <source>
        <dbReference type="Proteomes" id="UP000515211"/>
    </source>
</evidence>
<dbReference type="SUPFAM" id="SSF51430">
    <property type="entry name" value="NAD(P)-linked oxidoreductase"/>
    <property type="match status" value="1"/>
</dbReference>
<accession>A0A9C6TJZ1</accession>
<dbReference type="KEGG" id="adu:107490532"/>
<organism evidence="2 3">
    <name type="scientific">Arachis duranensis</name>
    <name type="common">Wild peanut</name>
    <dbReference type="NCBI Taxonomy" id="130453"/>
    <lineage>
        <taxon>Eukaryota</taxon>
        <taxon>Viridiplantae</taxon>
        <taxon>Streptophyta</taxon>
        <taxon>Embryophyta</taxon>
        <taxon>Tracheophyta</taxon>
        <taxon>Spermatophyta</taxon>
        <taxon>Magnoliopsida</taxon>
        <taxon>eudicotyledons</taxon>
        <taxon>Gunneridae</taxon>
        <taxon>Pentapetalae</taxon>
        <taxon>rosids</taxon>
        <taxon>fabids</taxon>
        <taxon>Fabales</taxon>
        <taxon>Fabaceae</taxon>
        <taxon>Papilionoideae</taxon>
        <taxon>50 kb inversion clade</taxon>
        <taxon>dalbergioids sensu lato</taxon>
        <taxon>Dalbergieae</taxon>
        <taxon>Pterocarpus clade</taxon>
        <taxon>Arachis</taxon>
    </lineage>
</organism>
<dbReference type="GeneID" id="107490532"/>
<proteinExistence type="predicted"/>
<dbReference type="Proteomes" id="UP000515211">
    <property type="component" value="Chromosome 5"/>
</dbReference>
<dbReference type="PRINTS" id="PR00069">
    <property type="entry name" value="ALDKETRDTASE"/>
</dbReference>
<sequence length="303" mass="34429">MPMIGLGTSVTPLPPHQTLIQIFIDAFEAGYTHFDTAFLYGTEEPLGIALAKALELGIVNSRHEAFITFKLWCNNAYHDLVLPALKTTLKKLGLDYLDLYLIHMPVRLKPEVDGVLEIRKENLLPFDMKGTWEAMEECQRLGLARSIGVSGNEPIMATRKLIEFCKQKRIHLAAWSPLGSYTKSWDMKTGSRDRTSESRSRSRGNVFRDSLVITLYPDILYPNYVAPSAILPQPPTALATEPMEYDILIKKIYDHRIARRLQQMMQDICQGRDHLTIWLCSDFKKELDVHFSTDEGWGSSVGV</sequence>
<dbReference type="InterPro" id="IPR020471">
    <property type="entry name" value="AKR"/>
</dbReference>
<dbReference type="PANTHER" id="PTHR11732">
    <property type="entry name" value="ALDO/KETO REDUCTASE"/>
    <property type="match status" value="1"/>
</dbReference>
<keyword evidence="2" id="KW-1185">Reference proteome</keyword>
<reference evidence="3" key="2">
    <citation type="submission" date="2025-08" db="UniProtKB">
        <authorList>
            <consortium name="RefSeq"/>
        </authorList>
    </citation>
    <scope>IDENTIFICATION</scope>
    <source>
        <tissue evidence="3">Whole plant</tissue>
    </source>
</reference>
<evidence type="ECO:0000313" key="3">
    <source>
        <dbReference type="RefSeq" id="XP_052117795.1"/>
    </source>
</evidence>
<gene>
    <name evidence="3" type="primary">LOC107490532</name>
</gene>
<dbReference type="Gene3D" id="3.20.20.100">
    <property type="entry name" value="NADP-dependent oxidoreductase domain"/>
    <property type="match status" value="1"/>
</dbReference>
<dbReference type="Pfam" id="PF00248">
    <property type="entry name" value="Aldo_ket_red"/>
    <property type="match status" value="1"/>
</dbReference>
<protein>
    <submittedName>
        <fullName evidence="3">Methylecgonone reductase-like</fullName>
    </submittedName>
</protein>
<feature type="domain" description="NADP-dependent oxidoreductase" evidence="1">
    <location>
        <begin position="5"/>
        <end position="153"/>
    </location>
</feature>
<name>A0A9C6TJZ1_ARADU</name>
<dbReference type="InterPro" id="IPR023210">
    <property type="entry name" value="NADP_OxRdtase_dom"/>
</dbReference>
<dbReference type="AlphaFoldDB" id="A0A9C6TJZ1"/>